<feature type="compositionally biased region" description="Basic residues" evidence="3">
    <location>
        <begin position="214"/>
        <end position="234"/>
    </location>
</feature>
<feature type="compositionally biased region" description="Low complexity" evidence="3">
    <location>
        <begin position="253"/>
        <end position="278"/>
    </location>
</feature>
<dbReference type="GO" id="GO:0010494">
    <property type="term" value="C:cytoplasmic stress granule"/>
    <property type="evidence" value="ECO:0007669"/>
    <property type="project" value="TreeGrafter"/>
</dbReference>
<evidence type="ECO:0000256" key="2">
    <source>
        <dbReference type="PROSITE-ProRule" id="PRU00332"/>
    </source>
</evidence>
<dbReference type="InterPro" id="IPR006630">
    <property type="entry name" value="La_HTH"/>
</dbReference>
<feature type="compositionally biased region" description="Basic residues" evidence="3">
    <location>
        <begin position="147"/>
        <end position="156"/>
    </location>
</feature>
<dbReference type="GO" id="GO:0003723">
    <property type="term" value="F:RNA binding"/>
    <property type="evidence" value="ECO:0007669"/>
    <property type="project" value="UniProtKB-UniRule"/>
</dbReference>
<dbReference type="Pfam" id="PF05383">
    <property type="entry name" value="La"/>
    <property type="match status" value="1"/>
</dbReference>
<feature type="region of interest" description="Disordered" evidence="3">
    <location>
        <begin position="1"/>
        <end position="108"/>
    </location>
</feature>
<dbReference type="HOGENOM" id="CLU_039873_0_0_1"/>
<dbReference type="PANTHER" id="PTHR22792">
    <property type="entry name" value="LUPUS LA PROTEIN-RELATED"/>
    <property type="match status" value="1"/>
</dbReference>
<dbReference type="InterPro" id="IPR036388">
    <property type="entry name" value="WH-like_DNA-bd_sf"/>
</dbReference>
<evidence type="ECO:0000256" key="1">
    <source>
        <dbReference type="ARBA" id="ARBA00022884"/>
    </source>
</evidence>
<protein>
    <recommendedName>
        <fullName evidence="4">HTH La-type RNA-binding domain-containing protein</fullName>
    </recommendedName>
</protein>
<evidence type="ECO:0000313" key="5">
    <source>
        <dbReference type="EMBL" id="CCD25759.1"/>
    </source>
</evidence>
<dbReference type="Proteomes" id="UP000000689">
    <property type="component" value="Chromosome 6"/>
</dbReference>
<feature type="domain" description="HTH La-type RNA-binding" evidence="4">
    <location>
        <begin position="360"/>
        <end position="461"/>
    </location>
</feature>
<feature type="compositionally biased region" description="Polar residues" evidence="3">
    <location>
        <begin position="36"/>
        <end position="45"/>
    </location>
</feature>
<evidence type="ECO:0000259" key="4">
    <source>
        <dbReference type="PROSITE" id="PS50961"/>
    </source>
</evidence>
<name>G0WD98_NAUDC</name>
<dbReference type="RefSeq" id="XP_003671002.1">
    <property type="nucleotide sequence ID" value="XM_003670954.1"/>
</dbReference>
<dbReference type="STRING" id="1071378.G0WD98"/>
<dbReference type="PANTHER" id="PTHR22792:SF132">
    <property type="entry name" value="LA-RELATED PROTEIN 1"/>
    <property type="match status" value="1"/>
</dbReference>
<dbReference type="OrthoDB" id="340227at2759"/>
<feature type="compositionally biased region" description="Basic residues" evidence="3">
    <location>
        <begin position="279"/>
        <end position="297"/>
    </location>
</feature>
<dbReference type="AlphaFoldDB" id="G0WD98"/>
<evidence type="ECO:0000313" key="6">
    <source>
        <dbReference type="Proteomes" id="UP000000689"/>
    </source>
</evidence>
<dbReference type="GO" id="GO:0045727">
    <property type="term" value="P:positive regulation of translation"/>
    <property type="evidence" value="ECO:0007669"/>
    <property type="project" value="TreeGrafter"/>
</dbReference>
<dbReference type="GO" id="GO:0005829">
    <property type="term" value="C:cytosol"/>
    <property type="evidence" value="ECO:0007669"/>
    <property type="project" value="TreeGrafter"/>
</dbReference>
<feature type="region of interest" description="Disordered" evidence="3">
    <location>
        <begin position="124"/>
        <end position="319"/>
    </location>
</feature>
<dbReference type="eggNOG" id="KOG2590">
    <property type="taxonomic scope" value="Eukaryota"/>
</dbReference>
<organism evidence="5 6">
    <name type="scientific">Naumovozyma dairenensis (strain ATCC 10597 / BCRC 20456 / CBS 421 / NBRC 0211 / NRRL Y-12639)</name>
    <name type="common">Saccharomyces dairenensis</name>
    <dbReference type="NCBI Taxonomy" id="1071378"/>
    <lineage>
        <taxon>Eukaryota</taxon>
        <taxon>Fungi</taxon>
        <taxon>Dikarya</taxon>
        <taxon>Ascomycota</taxon>
        <taxon>Saccharomycotina</taxon>
        <taxon>Saccharomycetes</taxon>
        <taxon>Saccharomycetales</taxon>
        <taxon>Saccharomycetaceae</taxon>
        <taxon>Naumovozyma</taxon>
    </lineage>
</organism>
<dbReference type="Gene3D" id="1.10.10.10">
    <property type="entry name" value="Winged helix-like DNA-binding domain superfamily/Winged helix DNA-binding domain"/>
    <property type="match status" value="1"/>
</dbReference>
<reference evidence="5 6" key="1">
    <citation type="journal article" date="2011" name="Proc. Natl. Acad. Sci. U.S.A.">
        <title>Evolutionary erosion of yeast sex chromosomes by mating-type switching accidents.</title>
        <authorList>
            <person name="Gordon J.L."/>
            <person name="Armisen D."/>
            <person name="Proux-Wera E."/>
            <person name="Oheigeartaigh S.S."/>
            <person name="Byrne K.P."/>
            <person name="Wolfe K.H."/>
        </authorList>
    </citation>
    <scope>NUCLEOTIDE SEQUENCE [LARGE SCALE GENOMIC DNA]</scope>
    <source>
        <strain evidence="6">ATCC 10597 / BCRC 20456 / CBS 421 / NBRC 0211 / NRRL Y-12639</strain>
    </source>
</reference>
<feature type="compositionally biased region" description="Low complexity" evidence="3">
    <location>
        <begin position="235"/>
        <end position="244"/>
    </location>
</feature>
<dbReference type="GeneID" id="11497097"/>
<dbReference type="CDD" id="cd07323">
    <property type="entry name" value="LAM"/>
    <property type="match status" value="1"/>
</dbReference>
<dbReference type="PROSITE" id="PS50961">
    <property type="entry name" value="HTH_LA"/>
    <property type="match status" value="1"/>
</dbReference>
<keyword evidence="6" id="KW-1185">Reference proteome</keyword>
<evidence type="ECO:0000256" key="3">
    <source>
        <dbReference type="SAM" id="MobiDB-lite"/>
    </source>
</evidence>
<dbReference type="KEGG" id="ndi:NDAI_0F04410"/>
<feature type="compositionally biased region" description="Low complexity" evidence="3">
    <location>
        <begin position="298"/>
        <end position="313"/>
    </location>
</feature>
<sequence>MTLPTPESKPETMAVTTPAATAAAPTSINTEEQEQQADSSIPASSSKKEDHSVTLKKSAPDLRPAPLPTSSPWKFVNQEVPVATISPDSLKTKKNKNQNKNKTVTTNTATSWIPMQAAIVVTDSLKNNNNGKKNSRRKNNNNNSNNRNRRSNNNKAKKTDSKQTMNSDELSKKEDLENISNVTSKNEDNTKEGNVVEDNLIEKSSPAQDDKQNNHNHSHHHRRQQHHNHKKHQHTYTPNTTTPTCDDQSPKLETSTENASEAPSSSATTAQQTQAQNHSHPHPHPHNGHYQKRHYNHNRNNYMNNNNNNGSLKNHNHHQYDQQPMMSGYINVNYPSNQTFDNNGIQRKIHVPTVPMSYPIQPIIQSINDIARTIEYYFSDENLSKDKFLISKLSKNGYVSLYLISKFFRIVKLSFGGDPMIVLAAIREILNNPDATVEIVIVKKNDSNTTDRAEDVEELNSPLSNYFIRAKSEPLKWVPSNVADNTTYDVEIERPLEIEDLNKILFPQGMATNSTGSDVLNTTD</sequence>
<dbReference type="InterPro" id="IPR036390">
    <property type="entry name" value="WH_DNA-bd_sf"/>
</dbReference>
<dbReference type="SUPFAM" id="SSF46785">
    <property type="entry name" value="Winged helix' DNA-binding domain"/>
    <property type="match status" value="1"/>
</dbReference>
<keyword evidence="1 2" id="KW-0694">RNA-binding</keyword>
<dbReference type="SMART" id="SM00715">
    <property type="entry name" value="LA"/>
    <property type="match status" value="1"/>
</dbReference>
<dbReference type="OMA" id="EYAMESN"/>
<dbReference type="InterPro" id="IPR045180">
    <property type="entry name" value="La_dom_prot"/>
</dbReference>
<proteinExistence type="predicted"/>
<feature type="compositionally biased region" description="Low complexity" evidence="3">
    <location>
        <begin position="12"/>
        <end position="26"/>
    </location>
</feature>
<accession>G0WD98</accession>
<gene>
    <name evidence="5" type="primary">NDAI0F04410</name>
    <name evidence="5" type="ordered locus">NDAI_0F04410</name>
</gene>
<dbReference type="EMBL" id="HE580272">
    <property type="protein sequence ID" value="CCD25759.1"/>
    <property type="molecule type" value="Genomic_DNA"/>
</dbReference>